<protein>
    <submittedName>
        <fullName evidence="2">Uncharacterized protein</fullName>
    </submittedName>
</protein>
<sequence>MLDGAAVIIDGVDFRPKEFEEEHGWRSTAVKKNSRRTNASATERATACGDNARNHFSAATKYRNLKNKVIKSSRMPRLPREHWKITLRPRVGLDVEKVGSARLGRHCIHAHRSGYRLPECNAKYCSS</sequence>
<gene>
    <name evidence="2" type="ORF">HPB51_025651</name>
</gene>
<keyword evidence="3" id="KW-1185">Reference proteome</keyword>
<organism evidence="2 3">
    <name type="scientific">Rhipicephalus microplus</name>
    <name type="common">Cattle tick</name>
    <name type="synonym">Boophilus microplus</name>
    <dbReference type="NCBI Taxonomy" id="6941"/>
    <lineage>
        <taxon>Eukaryota</taxon>
        <taxon>Metazoa</taxon>
        <taxon>Ecdysozoa</taxon>
        <taxon>Arthropoda</taxon>
        <taxon>Chelicerata</taxon>
        <taxon>Arachnida</taxon>
        <taxon>Acari</taxon>
        <taxon>Parasitiformes</taxon>
        <taxon>Ixodida</taxon>
        <taxon>Ixodoidea</taxon>
        <taxon>Ixodidae</taxon>
        <taxon>Rhipicephalinae</taxon>
        <taxon>Rhipicephalus</taxon>
        <taxon>Boophilus</taxon>
    </lineage>
</organism>
<dbReference type="AlphaFoldDB" id="A0A9J6DKA9"/>
<evidence type="ECO:0000313" key="3">
    <source>
        <dbReference type="Proteomes" id="UP000821866"/>
    </source>
</evidence>
<dbReference type="EMBL" id="JABSTU010000009">
    <property type="protein sequence ID" value="KAH8022554.1"/>
    <property type="molecule type" value="Genomic_DNA"/>
</dbReference>
<reference evidence="2" key="2">
    <citation type="submission" date="2021-09" db="EMBL/GenBank/DDBJ databases">
        <authorList>
            <person name="Jia N."/>
            <person name="Wang J."/>
            <person name="Shi W."/>
            <person name="Du L."/>
            <person name="Sun Y."/>
            <person name="Zhan W."/>
            <person name="Jiang J."/>
            <person name="Wang Q."/>
            <person name="Zhang B."/>
            <person name="Ji P."/>
            <person name="Sakyi L.B."/>
            <person name="Cui X."/>
            <person name="Yuan T."/>
            <person name="Jiang B."/>
            <person name="Yang W."/>
            <person name="Lam T.T.-Y."/>
            <person name="Chang Q."/>
            <person name="Ding S."/>
            <person name="Wang X."/>
            <person name="Zhu J."/>
            <person name="Ruan X."/>
            <person name="Zhao L."/>
            <person name="Wei J."/>
            <person name="Que T."/>
            <person name="Du C."/>
            <person name="Cheng J."/>
            <person name="Dai P."/>
            <person name="Han X."/>
            <person name="Huang E."/>
            <person name="Gao Y."/>
            <person name="Liu J."/>
            <person name="Shao H."/>
            <person name="Ye R."/>
            <person name="Li L."/>
            <person name="Wei W."/>
            <person name="Wang X."/>
            <person name="Wang C."/>
            <person name="Huo Q."/>
            <person name="Li W."/>
            <person name="Guo W."/>
            <person name="Chen H."/>
            <person name="Chen S."/>
            <person name="Zhou L."/>
            <person name="Zhou L."/>
            <person name="Ni X."/>
            <person name="Tian J."/>
            <person name="Zhou Y."/>
            <person name="Sheng Y."/>
            <person name="Liu T."/>
            <person name="Pan Y."/>
            <person name="Xia L."/>
            <person name="Li J."/>
            <person name="Zhao F."/>
            <person name="Cao W."/>
        </authorList>
    </citation>
    <scope>NUCLEOTIDE SEQUENCE</scope>
    <source>
        <strain evidence="2">Rmic-2018</strain>
        <tissue evidence="2">Larvae</tissue>
    </source>
</reference>
<feature type="region of interest" description="Disordered" evidence="1">
    <location>
        <begin position="23"/>
        <end position="44"/>
    </location>
</feature>
<reference evidence="2" key="1">
    <citation type="journal article" date="2020" name="Cell">
        <title>Large-Scale Comparative Analyses of Tick Genomes Elucidate Their Genetic Diversity and Vector Capacities.</title>
        <authorList>
            <consortium name="Tick Genome and Microbiome Consortium (TIGMIC)"/>
            <person name="Jia N."/>
            <person name="Wang J."/>
            <person name="Shi W."/>
            <person name="Du L."/>
            <person name="Sun Y."/>
            <person name="Zhan W."/>
            <person name="Jiang J.F."/>
            <person name="Wang Q."/>
            <person name="Zhang B."/>
            <person name="Ji P."/>
            <person name="Bell-Sakyi L."/>
            <person name="Cui X.M."/>
            <person name="Yuan T.T."/>
            <person name="Jiang B.G."/>
            <person name="Yang W.F."/>
            <person name="Lam T.T."/>
            <person name="Chang Q.C."/>
            <person name="Ding S.J."/>
            <person name="Wang X.J."/>
            <person name="Zhu J.G."/>
            <person name="Ruan X.D."/>
            <person name="Zhao L."/>
            <person name="Wei J.T."/>
            <person name="Ye R.Z."/>
            <person name="Que T.C."/>
            <person name="Du C.H."/>
            <person name="Zhou Y.H."/>
            <person name="Cheng J.X."/>
            <person name="Dai P.F."/>
            <person name="Guo W.B."/>
            <person name="Han X.H."/>
            <person name="Huang E.J."/>
            <person name="Li L.F."/>
            <person name="Wei W."/>
            <person name="Gao Y.C."/>
            <person name="Liu J.Z."/>
            <person name="Shao H.Z."/>
            <person name="Wang X."/>
            <person name="Wang C.C."/>
            <person name="Yang T.C."/>
            <person name="Huo Q.B."/>
            <person name="Li W."/>
            <person name="Chen H.Y."/>
            <person name="Chen S.E."/>
            <person name="Zhou L.G."/>
            <person name="Ni X.B."/>
            <person name="Tian J.H."/>
            <person name="Sheng Y."/>
            <person name="Liu T."/>
            <person name="Pan Y.S."/>
            <person name="Xia L.Y."/>
            <person name="Li J."/>
            <person name="Zhao F."/>
            <person name="Cao W.C."/>
        </authorList>
    </citation>
    <scope>NUCLEOTIDE SEQUENCE</scope>
    <source>
        <strain evidence="2">Rmic-2018</strain>
    </source>
</reference>
<evidence type="ECO:0000313" key="2">
    <source>
        <dbReference type="EMBL" id="KAH8022554.1"/>
    </source>
</evidence>
<comment type="caution">
    <text evidence="2">The sequence shown here is derived from an EMBL/GenBank/DDBJ whole genome shotgun (WGS) entry which is preliminary data.</text>
</comment>
<evidence type="ECO:0000256" key="1">
    <source>
        <dbReference type="SAM" id="MobiDB-lite"/>
    </source>
</evidence>
<name>A0A9J6DKA9_RHIMP</name>
<accession>A0A9J6DKA9</accession>
<proteinExistence type="predicted"/>
<dbReference type="Proteomes" id="UP000821866">
    <property type="component" value="Chromosome 7"/>
</dbReference>